<evidence type="ECO:0000259" key="3">
    <source>
        <dbReference type="PROSITE" id="PS50089"/>
    </source>
</evidence>
<keyword evidence="1" id="KW-0479">Metal-binding</keyword>
<proteinExistence type="predicted"/>
<keyword evidence="1" id="KW-0863">Zinc-finger</keyword>
<dbReference type="AlphaFoldDB" id="A0A2S6CBU1"/>
<dbReference type="Pfam" id="PF17123">
    <property type="entry name" value="zf-RING_11"/>
    <property type="match status" value="1"/>
</dbReference>
<feature type="domain" description="RING-type" evidence="3">
    <location>
        <begin position="369"/>
        <end position="405"/>
    </location>
</feature>
<name>A0A2S6CBU1_9PEZI</name>
<feature type="region of interest" description="Disordered" evidence="2">
    <location>
        <begin position="417"/>
        <end position="439"/>
    </location>
</feature>
<dbReference type="EMBL" id="PNEN01000500">
    <property type="protein sequence ID" value="PPJ57173.1"/>
    <property type="molecule type" value="Genomic_DNA"/>
</dbReference>
<dbReference type="OrthoDB" id="3642276at2759"/>
<feature type="region of interest" description="Disordered" evidence="2">
    <location>
        <begin position="148"/>
        <end position="167"/>
    </location>
</feature>
<dbReference type="Proteomes" id="UP000237631">
    <property type="component" value="Unassembled WGS sequence"/>
</dbReference>
<comment type="caution">
    <text evidence="4">The sequence shown here is derived from an EMBL/GenBank/DDBJ whole genome shotgun (WGS) entry which is preliminary data.</text>
</comment>
<dbReference type="InterPro" id="IPR001841">
    <property type="entry name" value="Znf_RING"/>
</dbReference>
<accession>A0A2S6CBU1</accession>
<dbReference type="InterPro" id="IPR013083">
    <property type="entry name" value="Znf_RING/FYVE/PHD"/>
</dbReference>
<feature type="region of interest" description="Disordered" evidence="2">
    <location>
        <begin position="317"/>
        <end position="348"/>
    </location>
</feature>
<dbReference type="SUPFAM" id="SSF57850">
    <property type="entry name" value="RING/U-box"/>
    <property type="match status" value="1"/>
</dbReference>
<protein>
    <recommendedName>
        <fullName evidence="3">RING-type domain-containing protein</fullName>
    </recommendedName>
</protein>
<evidence type="ECO:0000256" key="1">
    <source>
        <dbReference type="PROSITE-ProRule" id="PRU00175"/>
    </source>
</evidence>
<keyword evidence="1" id="KW-0862">Zinc</keyword>
<dbReference type="PROSITE" id="PS50089">
    <property type="entry name" value="ZF_RING_2"/>
    <property type="match status" value="1"/>
</dbReference>
<evidence type="ECO:0000313" key="5">
    <source>
        <dbReference type="Proteomes" id="UP000237631"/>
    </source>
</evidence>
<gene>
    <name evidence="4" type="ORF">CBER1_07016</name>
</gene>
<sequence length="439" mass="48973">MATEHPALESSQAGDLLLVISTRPSSNASSSPFPPESAAANVRLLLIDSGRYIGSMDRRTTYVRSADLSPQDWLSYQRNPPNFWLETRREATSVPLDDVLSDTDRVILRPSFETLLGYSFNGNCPFEQCEDGLIIIDGTTRAVLSDFAEPATRSPDSESRRRADSQRPRTIARTLCPFCMGVAMYRDHEVEVARAANWRGEDYEAIVMRNEEHLARINARRRELGYRMWAGDMGLAYLRSPEQRNETALAVVVREGSDGPQAAAGAELTRQDTLLLLPWYAILDGSAERSEVVRSLSGGVVIVATDASAGVQIQVRAGPSNSGRPTAALQGPAETPVSRPLQEPGPATPRLRTREWYIKATHRVLAEACQICLERFKPGEIVVDLPCWHFFHEECWRNVEGSRCPFRCNEGVVMTEQNDENEEETDDGEEEQMEVEEIT</sequence>
<dbReference type="Gene3D" id="3.30.40.10">
    <property type="entry name" value="Zinc/RING finger domain, C3HC4 (zinc finger)"/>
    <property type="match status" value="1"/>
</dbReference>
<dbReference type="GO" id="GO:0008270">
    <property type="term" value="F:zinc ion binding"/>
    <property type="evidence" value="ECO:0007669"/>
    <property type="project" value="UniProtKB-KW"/>
</dbReference>
<organism evidence="4 5">
    <name type="scientific">Cercospora berteroae</name>
    <dbReference type="NCBI Taxonomy" id="357750"/>
    <lineage>
        <taxon>Eukaryota</taxon>
        <taxon>Fungi</taxon>
        <taxon>Dikarya</taxon>
        <taxon>Ascomycota</taxon>
        <taxon>Pezizomycotina</taxon>
        <taxon>Dothideomycetes</taxon>
        <taxon>Dothideomycetidae</taxon>
        <taxon>Mycosphaerellales</taxon>
        <taxon>Mycosphaerellaceae</taxon>
        <taxon>Cercospora</taxon>
    </lineage>
</organism>
<keyword evidence="5" id="KW-1185">Reference proteome</keyword>
<reference evidence="5" key="1">
    <citation type="journal article" date="2017" name="bioRxiv">
        <title>Conservation of a gene cluster reveals novel cercosporin biosynthetic mechanisms and extends production to the genus Colletotrichum.</title>
        <authorList>
            <person name="de Jonge R."/>
            <person name="Ebert M.K."/>
            <person name="Huitt-Roehl C.R."/>
            <person name="Pal P."/>
            <person name="Suttle J.C."/>
            <person name="Spanner R.E."/>
            <person name="Neubauer J.D."/>
            <person name="Jurick W.M.II."/>
            <person name="Stott K.A."/>
            <person name="Secor G.A."/>
            <person name="Thomma B.P.H.J."/>
            <person name="Van de Peer Y."/>
            <person name="Townsend C.A."/>
            <person name="Bolton M.D."/>
        </authorList>
    </citation>
    <scope>NUCLEOTIDE SEQUENCE [LARGE SCALE GENOMIC DNA]</scope>
    <source>
        <strain evidence="5">CBS538.71</strain>
    </source>
</reference>
<feature type="compositionally biased region" description="Basic and acidic residues" evidence="2">
    <location>
        <begin position="155"/>
        <end position="167"/>
    </location>
</feature>
<dbReference type="STRING" id="357750.A0A2S6CBU1"/>
<evidence type="ECO:0000256" key="2">
    <source>
        <dbReference type="SAM" id="MobiDB-lite"/>
    </source>
</evidence>
<evidence type="ECO:0000313" key="4">
    <source>
        <dbReference type="EMBL" id="PPJ57173.1"/>
    </source>
</evidence>